<evidence type="ECO:0000256" key="4">
    <source>
        <dbReference type="ARBA" id="ARBA00023136"/>
    </source>
</evidence>
<dbReference type="GeneID" id="23885855"/>
<proteinExistence type="predicted"/>
<keyword evidence="8" id="KW-1185">Reference proteome</keyword>
<reference evidence="7 8" key="1">
    <citation type="journal article" date="2014" name="PLoS Genet.">
        <title>Analysis of the genome and transcriptome of Cryptococcus neoformans var. grubii reveals complex RNA expression and microevolution leading to virulence attenuation.</title>
        <authorList>
            <person name="Janbon G."/>
            <person name="Ormerod K.L."/>
            <person name="Paulet D."/>
            <person name="Byrnes E.J.III."/>
            <person name="Yadav V."/>
            <person name="Chatterjee G."/>
            <person name="Mullapudi N."/>
            <person name="Hon C.C."/>
            <person name="Billmyre R.B."/>
            <person name="Brunel F."/>
            <person name="Bahn Y.S."/>
            <person name="Chen W."/>
            <person name="Chen Y."/>
            <person name="Chow E.W."/>
            <person name="Coppee J.Y."/>
            <person name="Floyd-Averette A."/>
            <person name="Gaillardin C."/>
            <person name="Gerik K.J."/>
            <person name="Goldberg J."/>
            <person name="Gonzalez-Hilarion S."/>
            <person name="Gujja S."/>
            <person name="Hamlin J.L."/>
            <person name="Hsueh Y.P."/>
            <person name="Ianiri G."/>
            <person name="Jones S."/>
            <person name="Kodira C.D."/>
            <person name="Kozubowski L."/>
            <person name="Lam W."/>
            <person name="Marra M."/>
            <person name="Mesner L.D."/>
            <person name="Mieczkowski P.A."/>
            <person name="Moyrand F."/>
            <person name="Nielsen K."/>
            <person name="Proux C."/>
            <person name="Rossignol T."/>
            <person name="Schein J.E."/>
            <person name="Sun S."/>
            <person name="Wollschlaeger C."/>
            <person name="Wood I.A."/>
            <person name="Zeng Q."/>
            <person name="Neuveglise C."/>
            <person name="Newlon C.S."/>
            <person name="Perfect J.R."/>
            <person name="Lodge J.K."/>
            <person name="Idnurm A."/>
            <person name="Stajich J.E."/>
            <person name="Kronstad J.W."/>
            <person name="Sanyal K."/>
            <person name="Heitman J."/>
            <person name="Fraser J.A."/>
            <person name="Cuomo C.A."/>
            <person name="Dietrich F.S."/>
        </authorList>
    </citation>
    <scope>NUCLEOTIDE SEQUENCE [LARGE SCALE GENOMIC DNA]</scope>
    <source>
        <strain evidence="8">H99 / ATCC 208821 / CBS 10515 / FGSC 9487</strain>
    </source>
</reference>
<evidence type="ECO:0000313" key="7">
    <source>
        <dbReference type="EMBL" id="AFR95620.2"/>
    </source>
</evidence>
<name>J9VV84_CRYN9</name>
<dbReference type="KEGG" id="cng:CNAG_02200"/>
<dbReference type="RefSeq" id="XP_012049813.1">
    <property type="nucleotide sequence ID" value="XM_012194423.1"/>
</dbReference>
<dbReference type="EMBL" id="CP003825">
    <property type="protein sequence ID" value="AFR95620.2"/>
    <property type="molecule type" value="Genomic_DNA"/>
</dbReference>
<feature type="region of interest" description="Disordered" evidence="5">
    <location>
        <begin position="1"/>
        <end position="49"/>
    </location>
</feature>
<accession>J9VV84</accession>
<evidence type="ECO:0000256" key="3">
    <source>
        <dbReference type="ARBA" id="ARBA00022989"/>
    </source>
</evidence>
<dbReference type="HOGENOM" id="CLU_095018_1_1_1"/>
<feature type="transmembrane region" description="Helical" evidence="6">
    <location>
        <begin position="121"/>
        <end position="141"/>
    </location>
</feature>
<evidence type="ECO:0000256" key="2">
    <source>
        <dbReference type="ARBA" id="ARBA00022692"/>
    </source>
</evidence>
<dbReference type="GO" id="GO:0016020">
    <property type="term" value="C:membrane"/>
    <property type="evidence" value="ECO:0007669"/>
    <property type="project" value="UniProtKB-SubCell"/>
</dbReference>
<comment type="subcellular location">
    <subcellularLocation>
        <location evidence="1">Membrane</location>
        <topology evidence="1">Multi-pass membrane protein</topology>
    </subcellularLocation>
</comment>
<feature type="compositionally biased region" description="Pro residues" evidence="5">
    <location>
        <begin position="1"/>
        <end position="16"/>
    </location>
</feature>
<evidence type="ECO:0000256" key="5">
    <source>
        <dbReference type="SAM" id="MobiDB-lite"/>
    </source>
</evidence>
<keyword evidence="4 6" id="KW-0472">Membrane</keyword>
<feature type="transmembrane region" description="Helical" evidence="6">
    <location>
        <begin position="90"/>
        <end position="109"/>
    </location>
</feature>
<sequence length="193" mass="21582">MNFSPYQPPPDVPSTDPPEVSAKSKPKTKRPWFTRDPSSYNANSYQSGGSIADPSALPHAYPHAYTDPDAHPENDRANAWESRFGWRVDAMAAATYLGGPLTALFFLILETRNDYVRFHAYQSALLTTPLLVLLLLFNLLIPLPAFLRALLVIAAVGGTLYAAFRAWKDAQEGLERYWLPYIGPIADRWVSEE</sequence>
<dbReference type="Proteomes" id="UP000010091">
    <property type="component" value="Chromosome 6"/>
</dbReference>
<evidence type="ECO:0000313" key="8">
    <source>
        <dbReference type="Proteomes" id="UP000010091"/>
    </source>
</evidence>
<organism evidence="7 8">
    <name type="scientific">Cryptococcus neoformans (strain H99 / ATCC 208821 / CBS 10515 / FGSC 9487)</name>
    <name type="common">Cryptococcus neoformans var. grubii serotype A</name>
    <dbReference type="NCBI Taxonomy" id="235443"/>
    <lineage>
        <taxon>Eukaryota</taxon>
        <taxon>Fungi</taxon>
        <taxon>Dikarya</taxon>
        <taxon>Basidiomycota</taxon>
        <taxon>Agaricomycotina</taxon>
        <taxon>Tremellomycetes</taxon>
        <taxon>Tremellales</taxon>
        <taxon>Cryptococcaceae</taxon>
        <taxon>Cryptococcus</taxon>
        <taxon>Cryptococcus neoformans species complex</taxon>
    </lineage>
</organism>
<dbReference type="VEuPathDB" id="FungiDB:CNAG_02200"/>
<dbReference type="PANTHER" id="PTHR36460:SF1">
    <property type="entry name" value="UPF0132 DOMAIN PROTEIN (AFU_ORTHOLOGUE AFUA_3G10255)"/>
    <property type="match status" value="1"/>
</dbReference>
<keyword evidence="2 6" id="KW-0812">Transmembrane</keyword>
<dbReference type="OrthoDB" id="5546837at2759"/>
<feature type="transmembrane region" description="Helical" evidence="6">
    <location>
        <begin position="147"/>
        <end position="167"/>
    </location>
</feature>
<keyword evidence="3 6" id="KW-1133">Transmembrane helix</keyword>
<evidence type="ECO:0000256" key="1">
    <source>
        <dbReference type="ARBA" id="ARBA00004141"/>
    </source>
</evidence>
<gene>
    <name evidence="7" type="ORF">CNAG_02200</name>
</gene>
<feature type="compositionally biased region" description="Polar residues" evidence="5">
    <location>
        <begin position="36"/>
        <end position="49"/>
    </location>
</feature>
<protein>
    <submittedName>
        <fullName evidence="7">Uncharacterized protein</fullName>
    </submittedName>
</protein>
<dbReference type="AlphaFoldDB" id="J9VV84"/>
<evidence type="ECO:0000256" key="6">
    <source>
        <dbReference type="SAM" id="Phobius"/>
    </source>
</evidence>
<dbReference type="PANTHER" id="PTHR36460">
    <property type="entry name" value="UPF0132 DOMAIN PROTEIN (AFU_ORTHOLOGUE AFUA_3G10255)"/>
    <property type="match status" value="1"/>
</dbReference>